<comment type="function">
    <text evidence="5">Associates with the EF-Tu.GDP complex and induces the exchange of GDP to GTP. It remains bound to the aminoacyl-tRNA.EF-Tu.GTP complex up to the GTP hydrolysis stage on the ribosome.</text>
</comment>
<dbReference type="FunFam" id="1.10.8.10:FF:000001">
    <property type="entry name" value="Elongation factor Ts"/>
    <property type="match status" value="1"/>
</dbReference>
<dbReference type="GO" id="GO:0005737">
    <property type="term" value="C:cytoplasm"/>
    <property type="evidence" value="ECO:0007669"/>
    <property type="project" value="UniProtKB-SubCell"/>
</dbReference>
<reference evidence="7 8" key="1">
    <citation type="journal article" date="2016" name="Nat. Commun.">
        <title>Thousands of microbial genomes shed light on interconnected biogeochemical processes in an aquifer system.</title>
        <authorList>
            <person name="Anantharaman K."/>
            <person name="Brown C.T."/>
            <person name="Hug L.A."/>
            <person name="Sharon I."/>
            <person name="Castelle C.J."/>
            <person name="Probst A.J."/>
            <person name="Thomas B.C."/>
            <person name="Singh A."/>
            <person name="Wilkins M.J."/>
            <person name="Karaoz U."/>
            <person name="Brodie E.L."/>
            <person name="Williams K.H."/>
            <person name="Hubbard S.S."/>
            <person name="Banfield J.F."/>
        </authorList>
    </citation>
    <scope>NUCLEOTIDE SEQUENCE [LARGE SCALE GENOMIC DNA]</scope>
</reference>
<dbReference type="Proteomes" id="UP000178168">
    <property type="component" value="Unassembled WGS sequence"/>
</dbReference>
<dbReference type="STRING" id="1802730.A2591_04040"/>
<dbReference type="Gene3D" id="3.30.479.20">
    <property type="entry name" value="Elongation factor Ts, dimerisation domain"/>
    <property type="match status" value="1"/>
</dbReference>
<dbReference type="InterPro" id="IPR014039">
    <property type="entry name" value="Transl_elong_EFTs/EF1B_dimer"/>
</dbReference>
<feature type="domain" description="Translation elongation factor EFTs/EF1B dimerisation" evidence="6">
    <location>
        <begin position="56"/>
        <end position="196"/>
    </location>
</feature>
<dbReference type="PROSITE" id="PS01127">
    <property type="entry name" value="EF_TS_2"/>
    <property type="match status" value="1"/>
</dbReference>
<evidence type="ECO:0000313" key="8">
    <source>
        <dbReference type="Proteomes" id="UP000178168"/>
    </source>
</evidence>
<evidence type="ECO:0000313" key="7">
    <source>
        <dbReference type="EMBL" id="OHA85309.1"/>
    </source>
</evidence>
<comment type="caution">
    <text evidence="7">The sequence shown here is derived from an EMBL/GenBank/DDBJ whole genome shotgun (WGS) entry which is preliminary data.</text>
</comment>
<dbReference type="InterPro" id="IPR009060">
    <property type="entry name" value="UBA-like_sf"/>
</dbReference>
<dbReference type="InterPro" id="IPR001816">
    <property type="entry name" value="Transl_elong_EFTs/EF1B"/>
</dbReference>
<dbReference type="Gene3D" id="1.10.8.10">
    <property type="entry name" value="DNA helicase RuvA subunit, C-terminal domain"/>
    <property type="match status" value="1"/>
</dbReference>
<dbReference type="Gene3D" id="1.10.286.20">
    <property type="match status" value="1"/>
</dbReference>
<dbReference type="EMBL" id="MHUZ01000026">
    <property type="protein sequence ID" value="OHA85309.1"/>
    <property type="molecule type" value="Genomic_DNA"/>
</dbReference>
<comment type="subcellular location">
    <subcellularLocation>
        <location evidence="5">Cytoplasm</location>
    </subcellularLocation>
</comment>
<dbReference type="SUPFAM" id="SSF54713">
    <property type="entry name" value="Elongation factor Ts (EF-Ts), dimerisation domain"/>
    <property type="match status" value="1"/>
</dbReference>
<proteinExistence type="inferred from homology"/>
<feature type="region of interest" description="Involved in Mg(2+) ion dislocation from EF-Tu" evidence="5">
    <location>
        <begin position="80"/>
        <end position="83"/>
    </location>
</feature>
<evidence type="ECO:0000259" key="6">
    <source>
        <dbReference type="Pfam" id="PF00889"/>
    </source>
</evidence>
<evidence type="ECO:0000256" key="3">
    <source>
        <dbReference type="ARBA" id="ARBA00022768"/>
    </source>
</evidence>
<keyword evidence="5" id="KW-0963">Cytoplasm</keyword>
<dbReference type="InterPro" id="IPR018101">
    <property type="entry name" value="Transl_elong_Ts_CS"/>
</dbReference>
<dbReference type="GO" id="GO:0003746">
    <property type="term" value="F:translation elongation factor activity"/>
    <property type="evidence" value="ECO:0007669"/>
    <property type="project" value="UniProtKB-UniRule"/>
</dbReference>
<evidence type="ECO:0000256" key="5">
    <source>
        <dbReference type="HAMAP-Rule" id="MF_00050"/>
    </source>
</evidence>
<organism evidence="7 8">
    <name type="scientific">Candidatus Yonathbacteria bacterium RIFOXYD1_FULL_52_36</name>
    <dbReference type="NCBI Taxonomy" id="1802730"/>
    <lineage>
        <taxon>Bacteria</taxon>
        <taxon>Candidatus Yonathiibacteriota</taxon>
    </lineage>
</organism>
<dbReference type="InterPro" id="IPR036402">
    <property type="entry name" value="EF-Ts_dimer_sf"/>
</dbReference>
<dbReference type="HAMAP" id="MF_00050">
    <property type="entry name" value="EF_Ts"/>
    <property type="match status" value="1"/>
</dbReference>
<dbReference type="CDD" id="cd14275">
    <property type="entry name" value="UBA_EF-Ts"/>
    <property type="match status" value="1"/>
</dbReference>
<accession>A0A1G2SL23</accession>
<dbReference type="PANTHER" id="PTHR11741:SF0">
    <property type="entry name" value="ELONGATION FACTOR TS, MITOCHONDRIAL"/>
    <property type="match status" value="1"/>
</dbReference>
<evidence type="ECO:0000256" key="4">
    <source>
        <dbReference type="ARBA" id="ARBA00022917"/>
    </source>
</evidence>
<name>A0A1G2SL23_9BACT</name>
<evidence type="ECO:0000256" key="1">
    <source>
        <dbReference type="ARBA" id="ARBA00005532"/>
    </source>
</evidence>
<dbReference type="AlphaFoldDB" id="A0A1G2SL23"/>
<comment type="similarity">
    <text evidence="1 5">Belongs to the EF-Ts family.</text>
</comment>
<keyword evidence="4 5" id="KW-0648">Protein biosynthesis</keyword>
<gene>
    <name evidence="5" type="primary">tsf</name>
    <name evidence="7" type="ORF">A2591_04040</name>
</gene>
<keyword evidence="3 5" id="KW-0251">Elongation factor</keyword>
<dbReference type="PANTHER" id="PTHR11741">
    <property type="entry name" value="ELONGATION FACTOR TS"/>
    <property type="match status" value="1"/>
</dbReference>
<dbReference type="SUPFAM" id="SSF46934">
    <property type="entry name" value="UBA-like"/>
    <property type="match status" value="1"/>
</dbReference>
<evidence type="ECO:0000256" key="2">
    <source>
        <dbReference type="ARBA" id="ARBA00016956"/>
    </source>
</evidence>
<sequence length="196" mass="22059">MATMDEIKALRDMTGISVMQCKKALEEAQGDQEKALLILRKKGAESASKKADRELRAGVVSAYVHNNHALGTMIELSCETDFVAKNDEYKALAYDIAMHATAMHPRYIGEKDITDEDRAKVLDLFRKEVEESGKPADIQEKMLKGKVDTYFGEQTLLAQLFVKDDSRTVKEVIDAATQKFGERIEVRRIVRFAVSE</sequence>
<dbReference type="Pfam" id="PF00889">
    <property type="entry name" value="EF_TS"/>
    <property type="match status" value="1"/>
</dbReference>
<protein>
    <recommendedName>
        <fullName evidence="2 5">Elongation factor Ts</fullName>
        <shortName evidence="5">EF-Ts</shortName>
    </recommendedName>
</protein>